<sequence>MSSWLDIWKCRAEKPSVAVEDHSRDAGVAVSCVFASTTASESVVVERRSDYSALCKWHRFSSKKKSHGWCDFASLNSLLDPKLGFLHSSNDCILITADILILHESFSFSRDNYDLQSNNVSIVGGGGIMGQVGGDVLSGKFTWRVHNFSLFKEMIKAQKIMSPVFPAGECNLRISVYQSAVNGIEYLSMCLESKDTEKNALMSDKSC</sequence>
<gene>
    <name evidence="2" type="ORF">Adt_39993</name>
</gene>
<dbReference type="Proteomes" id="UP001604336">
    <property type="component" value="Unassembled WGS sequence"/>
</dbReference>
<dbReference type="EMBL" id="JBFOLK010000012">
    <property type="protein sequence ID" value="KAL2471857.1"/>
    <property type="molecule type" value="Genomic_DNA"/>
</dbReference>
<comment type="caution">
    <text evidence="2">The sequence shown here is derived from an EMBL/GenBank/DDBJ whole genome shotgun (WGS) entry which is preliminary data.</text>
</comment>
<dbReference type="CDD" id="cd00121">
    <property type="entry name" value="MATH"/>
    <property type="match status" value="1"/>
</dbReference>
<evidence type="ECO:0000313" key="2">
    <source>
        <dbReference type="EMBL" id="KAL2471857.1"/>
    </source>
</evidence>
<proteinExistence type="predicted"/>
<dbReference type="Gene3D" id="2.60.210.10">
    <property type="entry name" value="Apoptosis, Tumor Necrosis Factor Receptor Associated Protein 2, Chain A"/>
    <property type="match status" value="2"/>
</dbReference>
<accession>A0ABD1Q6M9</accession>
<dbReference type="Pfam" id="PF22486">
    <property type="entry name" value="MATH_2"/>
    <property type="match status" value="1"/>
</dbReference>
<name>A0ABD1Q6M9_9LAMI</name>
<feature type="domain" description="MATH" evidence="1">
    <location>
        <begin position="138"/>
        <end position="207"/>
    </location>
</feature>
<organism evidence="2 3">
    <name type="scientific">Abeliophyllum distichum</name>
    <dbReference type="NCBI Taxonomy" id="126358"/>
    <lineage>
        <taxon>Eukaryota</taxon>
        <taxon>Viridiplantae</taxon>
        <taxon>Streptophyta</taxon>
        <taxon>Embryophyta</taxon>
        <taxon>Tracheophyta</taxon>
        <taxon>Spermatophyta</taxon>
        <taxon>Magnoliopsida</taxon>
        <taxon>eudicotyledons</taxon>
        <taxon>Gunneridae</taxon>
        <taxon>Pentapetalae</taxon>
        <taxon>asterids</taxon>
        <taxon>lamiids</taxon>
        <taxon>Lamiales</taxon>
        <taxon>Oleaceae</taxon>
        <taxon>Forsythieae</taxon>
        <taxon>Abeliophyllum</taxon>
    </lineage>
</organism>
<dbReference type="InterPro" id="IPR002083">
    <property type="entry name" value="MATH/TRAF_dom"/>
</dbReference>
<dbReference type="SUPFAM" id="SSF49599">
    <property type="entry name" value="TRAF domain-like"/>
    <property type="match status" value="2"/>
</dbReference>
<dbReference type="InterPro" id="IPR008974">
    <property type="entry name" value="TRAF-like"/>
</dbReference>
<dbReference type="PANTHER" id="PTHR47242:SF1">
    <property type="entry name" value="TRAF-LIKE FAMILY PROTEIN"/>
    <property type="match status" value="1"/>
</dbReference>
<evidence type="ECO:0000313" key="3">
    <source>
        <dbReference type="Proteomes" id="UP001604336"/>
    </source>
</evidence>
<reference evidence="3" key="1">
    <citation type="submission" date="2024-07" db="EMBL/GenBank/DDBJ databases">
        <title>Two chromosome-level genome assemblies of Korean endemic species Abeliophyllum distichum and Forsythia ovata (Oleaceae).</title>
        <authorList>
            <person name="Jang H."/>
        </authorList>
    </citation>
    <scope>NUCLEOTIDE SEQUENCE [LARGE SCALE GENOMIC DNA]</scope>
</reference>
<evidence type="ECO:0000259" key="1">
    <source>
        <dbReference type="PROSITE" id="PS50144"/>
    </source>
</evidence>
<dbReference type="PROSITE" id="PS50144">
    <property type="entry name" value="MATH"/>
    <property type="match status" value="1"/>
</dbReference>
<dbReference type="PANTHER" id="PTHR47242">
    <property type="entry name" value="TRAF-LIKE FAMILY PROTEIN"/>
    <property type="match status" value="1"/>
</dbReference>
<dbReference type="AlphaFoldDB" id="A0ABD1Q6M9"/>
<keyword evidence="3" id="KW-1185">Reference proteome</keyword>
<protein>
    <submittedName>
        <fullName evidence="2">TRAF-like family protein</fullName>
    </submittedName>
</protein>